<dbReference type="InterPro" id="IPR014001">
    <property type="entry name" value="Helicase_ATP-bd"/>
</dbReference>
<dbReference type="Proteomes" id="UP000076738">
    <property type="component" value="Unassembled WGS sequence"/>
</dbReference>
<dbReference type="SMART" id="SM00487">
    <property type="entry name" value="DEXDc"/>
    <property type="match status" value="1"/>
</dbReference>
<protein>
    <recommendedName>
        <fullName evidence="4">ATP-dependent RNA helicase</fullName>
        <ecNumber evidence="4">3.6.4.13</ecNumber>
    </recommendedName>
</protein>
<name>A0A167P9W3_CALVF</name>
<evidence type="ECO:0000256" key="5">
    <source>
        <dbReference type="SAM" id="MobiDB-lite"/>
    </source>
</evidence>
<dbReference type="SUPFAM" id="SSF52540">
    <property type="entry name" value="P-loop containing nucleoside triphosphate hydrolases"/>
    <property type="match status" value="1"/>
</dbReference>
<proteinExistence type="inferred from homology"/>
<dbReference type="GO" id="GO:0003724">
    <property type="term" value="F:RNA helicase activity"/>
    <property type="evidence" value="ECO:0007669"/>
    <property type="project" value="UniProtKB-EC"/>
</dbReference>
<keyword evidence="4" id="KW-0694">RNA-binding</keyword>
<reference evidence="7 8" key="1">
    <citation type="journal article" date="2016" name="Mol. Biol. Evol.">
        <title>Comparative Genomics of Early-Diverging Mushroom-Forming Fungi Provides Insights into the Origins of Lignocellulose Decay Capabilities.</title>
        <authorList>
            <person name="Nagy L.G."/>
            <person name="Riley R."/>
            <person name="Tritt A."/>
            <person name="Adam C."/>
            <person name="Daum C."/>
            <person name="Floudas D."/>
            <person name="Sun H."/>
            <person name="Yadav J.S."/>
            <person name="Pangilinan J."/>
            <person name="Larsson K.H."/>
            <person name="Matsuura K."/>
            <person name="Barry K."/>
            <person name="Labutti K."/>
            <person name="Kuo R."/>
            <person name="Ohm R.A."/>
            <person name="Bhattacharya S.S."/>
            <person name="Shirouzu T."/>
            <person name="Yoshinaga Y."/>
            <person name="Martin F.M."/>
            <person name="Grigoriev I.V."/>
            <person name="Hibbett D.S."/>
        </authorList>
    </citation>
    <scope>NUCLEOTIDE SEQUENCE [LARGE SCALE GENOMIC DNA]</scope>
    <source>
        <strain evidence="7 8">TUFC12733</strain>
    </source>
</reference>
<dbReference type="Pfam" id="PF00270">
    <property type="entry name" value="DEAD"/>
    <property type="match status" value="1"/>
</dbReference>
<evidence type="ECO:0000313" key="7">
    <source>
        <dbReference type="EMBL" id="KZO98565.1"/>
    </source>
</evidence>
<dbReference type="InterPro" id="IPR027417">
    <property type="entry name" value="P-loop_NTPase"/>
</dbReference>
<evidence type="ECO:0000313" key="8">
    <source>
        <dbReference type="Proteomes" id="UP000076738"/>
    </source>
</evidence>
<feature type="compositionally biased region" description="Basic and acidic residues" evidence="5">
    <location>
        <begin position="757"/>
        <end position="770"/>
    </location>
</feature>
<dbReference type="OrthoDB" id="193716at2759"/>
<gene>
    <name evidence="7" type="ORF">CALVIDRAFT_478476</name>
</gene>
<dbReference type="EMBL" id="KV417275">
    <property type="protein sequence ID" value="KZO98565.1"/>
    <property type="molecule type" value="Genomic_DNA"/>
</dbReference>
<evidence type="ECO:0000256" key="3">
    <source>
        <dbReference type="ARBA" id="ARBA00022840"/>
    </source>
</evidence>
<dbReference type="GO" id="GO:0005524">
    <property type="term" value="F:ATP binding"/>
    <property type="evidence" value="ECO:0007669"/>
    <property type="project" value="UniProtKB-UniRule"/>
</dbReference>
<keyword evidence="2 4" id="KW-0378">Hydrolase</keyword>
<evidence type="ECO:0000256" key="4">
    <source>
        <dbReference type="RuleBase" id="RU365068"/>
    </source>
</evidence>
<evidence type="ECO:0000256" key="1">
    <source>
        <dbReference type="ARBA" id="ARBA00022741"/>
    </source>
</evidence>
<feature type="compositionally biased region" description="Gly residues" evidence="5">
    <location>
        <begin position="831"/>
        <end position="845"/>
    </location>
</feature>
<dbReference type="EC" id="3.6.4.13" evidence="4"/>
<comment type="catalytic activity">
    <reaction evidence="4">
        <text>ATP + H2O = ADP + phosphate + H(+)</text>
        <dbReference type="Rhea" id="RHEA:13065"/>
        <dbReference type="ChEBI" id="CHEBI:15377"/>
        <dbReference type="ChEBI" id="CHEBI:15378"/>
        <dbReference type="ChEBI" id="CHEBI:30616"/>
        <dbReference type="ChEBI" id="CHEBI:43474"/>
        <dbReference type="ChEBI" id="CHEBI:456216"/>
        <dbReference type="EC" id="3.6.4.13"/>
    </reaction>
</comment>
<dbReference type="GO" id="GO:0016787">
    <property type="term" value="F:hydrolase activity"/>
    <property type="evidence" value="ECO:0007669"/>
    <property type="project" value="UniProtKB-KW"/>
</dbReference>
<dbReference type="Gene3D" id="3.40.50.300">
    <property type="entry name" value="P-loop containing nucleotide triphosphate hydrolases"/>
    <property type="match status" value="2"/>
</dbReference>
<dbReference type="AlphaFoldDB" id="A0A167P9W3"/>
<keyword evidence="8" id="KW-1185">Reference proteome</keyword>
<dbReference type="PROSITE" id="PS51192">
    <property type="entry name" value="HELICASE_ATP_BIND_1"/>
    <property type="match status" value="1"/>
</dbReference>
<keyword evidence="1 4" id="KW-0547">Nucleotide-binding</keyword>
<accession>A0A167P9W3</accession>
<evidence type="ECO:0000256" key="2">
    <source>
        <dbReference type="ARBA" id="ARBA00022801"/>
    </source>
</evidence>
<comment type="similarity">
    <text evidence="4">Belongs to the DEAD box helicase family.</text>
</comment>
<comment type="domain">
    <text evidence="4">The Q motif is unique to and characteristic of the DEAD box family of RNA helicases and controls ATP binding and hydrolysis.</text>
</comment>
<dbReference type="STRING" id="1330018.A0A167P9W3"/>
<keyword evidence="3 4" id="KW-0067">ATP-binding</keyword>
<organism evidence="7 8">
    <name type="scientific">Calocera viscosa (strain TUFC12733)</name>
    <dbReference type="NCBI Taxonomy" id="1330018"/>
    <lineage>
        <taxon>Eukaryota</taxon>
        <taxon>Fungi</taxon>
        <taxon>Dikarya</taxon>
        <taxon>Basidiomycota</taxon>
        <taxon>Agaricomycotina</taxon>
        <taxon>Dacrymycetes</taxon>
        <taxon>Dacrymycetales</taxon>
        <taxon>Dacrymycetaceae</taxon>
        <taxon>Calocera</taxon>
    </lineage>
</organism>
<feature type="region of interest" description="Disordered" evidence="5">
    <location>
        <begin position="735"/>
        <end position="845"/>
    </location>
</feature>
<dbReference type="InterPro" id="IPR011545">
    <property type="entry name" value="DEAD/DEAH_box_helicase_dom"/>
</dbReference>
<dbReference type="GO" id="GO:0003723">
    <property type="term" value="F:RNA binding"/>
    <property type="evidence" value="ECO:0007669"/>
    <property type="project" value="UniProtKB-UniRule"/>
</dbReference>
<feature type="region of interest" description="Disordered" evidence="5">
    <location>
        <begin position="634"/>
        <end position="686"/>
    </location>
</feature>
<sequence length="845" mass="93848">MKQDGVWGADTVAKFRRESFKPVEVLLKKLDFDVYRALGNRPWKLNYLSKLQAKILMRLPNIVNPKKATGLLPAGKKGATPPEPGRDVLIYAAKNSGAKLAYILPAVESRLKAIERFVSDAMQRAGIVSDPSVAERARKVFTRGHVGAVILTPTRERATEIGNQVLKVVHNHHDFEVRMVVGGQARKVQMRDFMKGRRDIVVGTPGRIRDLLENEDEFARGMAKASLLIIDDAATALQLGLRDDLDAIAAYLPPKEKRQTWIHTHVLSLPLQQMAKSMLEEDYRFFKEGIIEKQELWEKVEQYHTVLPSARDQLPHLCRLIAHDQLTNPGKSKVIIFTPAARMAQLFGTFLRGLSASLPGGEDTNVYELHSALAPHEREEITQSWRDDHSGCSVLVSSEISLSAEQYGDCSRIIQVGIPSSSGIFKNRLARLQAPNVHHRADIVLCSWEIGFLTWMLGEHPLKPCTTGKLQELVEKKAEAFDANPAAFFPESAKEQAEQGLVPGEFRKFEGSVAERVKNTKTVYEELLPKMDELAIKETFAALLGFYIPKSGDLRAARPIIVQGCKEWAKECCGLEEEPYVSPEFLRRLGMEDGRTRHFGAAWLERVRGVAVKPWMLKDVAKHSVKTPWLGRGLQKLKDRPTEEPSWAGGAGELDANDPVSDPESYRSQTYGRASEKLNDSDSEEIRKSQQLAAIKAARKEMGLPIAELRTNVINSQPEEPLYLPRERPLAVEWESAQGPSSFQAPPGVGRATPHPQSDRSDRQSDRSDGEIFAAPPTMDGARARLKIRLALNSPVGPRRKTSSDDVPGGSDLWDRPPLPVGNAIPRFRRNGGGNGNGSGRGGGW</sequence>
<comment type="function">
    <text evidence="4">RNA helicase.</text>
</comment>
<keyword evidence="4" id="KW-0347">Helicase</keyword>
<dbReference type="PANTHER" id="PTHR24031">
    <property type="entry name" value="RNA HELICASE"/>
    <property type="match status" value="1"/>
</dbReference>
<feature type="domain" description="Helicase ATP-binding" evidence="6">
    <location>
        <begin position="79"/>
        <end position="285"/>
    </location>
</feature>
<evidence type="ECO:0000259" key="6">
    <source>
        <dbReference type="PROSITE" id="PS51192"/>
    </source>
</evidence>
<feature type="compositionally biased region" description="Basic and acidic residues" evidence="5">
    <location>
        <begin position="674"/>
        <end position="686"/>
    </location>
</feature>